<dbReference type="AlphaFoldDB" id="A0A0G1P8M4"/>
<dbReference type="InterPro" id="IPR010996">
    <property type="entry name" value="HHH_MUS81"/>
</dbReference>
<dbReference type="PANTHER" id="PTHR36928:SF1">
    <property type="entry name" value="PHOSPHATASE YCDX-RELATED"/>
    <property type="match status" value="1"/>
</dbReference>
<dbReference type="Pfam" id="PF14520">
    <property type="entry name" value="HHH_5"/>
    <property type="match status" value="1"/>
</dbReference>
<evidence type="ECO:0000259" key="10">
    <source>
        <dbReference type="SMART" id="SM00483"/>
    </source>
</evidence>
<dbReference type="SMART" id="SM00483">
    <property type="entry name" value="POLXc"/>
    <property type="match status" value="1"/>
</dbReference>
<dbReference type="Gene3D" id="1.10.150.20">
    <property type="entry name" value="5' to 3' exonuclease, C-terminal subdomain"/>
    <property type="match status" value="1"/>
</dbReference>
<dbReference type="GO" id="GO:0006281">
    <property type="term" value="P:DNA repair"/>
    <property type="evidence" value="ECO:0007669"/>
    <property type="project" value="InterPro"/>
</dbReference>
<keyword evidence="7" id="KW-0239">DNA-directed DNA polymerase</keyword>
<dbReference type="EC" id="2.7.7.7" evidence="2"/>
<dbReference type="Gene3D" id="1.10.150.110">
    <property type="entry name" value="DNA polymerase beta, N-terminal domain-like"/>
    <property type="match status" value="1"/>
</dbReference>
<dbReference type="InterPro" id="IPR050243">
    <property type="entry name" value="PHP_phosphatase"/>
</dbReference>
<dbReference type="EMBL" id="LCKQ01000037">
    <property type="protein sequence ID" value="KKU01713.1"/>
    <property type="molecule type" value="Genomic_DNA"/>
</dbReference>
<keyword evidence="6" id="KW-0235">DNA replication</keyword>
<evidence type="ECO:0000259" key="9">
    <source>
        <dbReference type="SMART" id="SM00278"/>
    </source>
</evidence>
<comment type="caution">
    <text evidence="11">The sequence shown here is derived from an EMBL/GenBank/DDBJ whole genome shotgun (WGS) entry which is preliminary data.</text>
</comment>
<dbReference type="GO" id="GO:0003887">
    <property type="term" value="F:DNA-directed DNA polymerase activity"/>
    <property type="evidence" value="ECO:0007669"/>
    <property type="project" value="UniProtKB-KW"/>
</dbReference>
<keyword evidence="4" id="KW-0808">Transferase</keyword>
<evidence type="ECO:0000256" key="6">
    <source>
        <dbReference type="ARBA" id="ARBA00022705"/>
    </source>
</evidence>
<dbReference type="Pfam" id="PF14791">
    <property type="entry name" value="DNA_pol_B_thumb"/>
    <property type="match status" value="1"/>
</dbReference>
<dbReference type="InterPro" id="IPR043519">
    <property type="entry name" value="NT_sf"/>
</dbReference>
<dbReference type="InterPro" id="IPR029398">
    <property type="entry name" value="PolB_thumb"/>
</dbReference>
<dbReference type="GO" id="GO:0042578">
    <property type="term" value="F:phosphoric ester hydrolase activity"/>
    <property type="evidence" value="ECO:0007669"/>
    <property type="project" value="TreeGrafter"/>
</dbReference>
<dbReference type="Proteomes" id="UP000034086">
    <property type="component" value="Unassembled WGS sequence"/>
</dbReference>
<dbReference type="Pfam" id="PF14716">
    <property type="entry name" value="HHH_8"/>
    <property type="match status" value="1"/>
</dbReference>
<keyword evidence="3" id="KW-0237">DNA synthesis</keyword>
<dbReference type="SUPFAM" id="SSF47781">
    <property type="entry name" value="RuvA domain 2-like"/>
    <property type="match status" value="1"/>
</dbReference>
<comment type="catalytic activity">
    <reaction evidence="8">
        <text>DNA(n) + a 2'-deoxyribonucleoside 5'-triphosphate = DNA(n+1) + diphosphate</text>
        <dbReference type="Rhea" id="RHEA:22508"/>
        <dbReference type="Rhea" id="RHEA-COMP:17339"/>
        <dbReference type="Rhea" id="RHEA-COMP:17340"/>
        <dbReference type="ChEBI" id="CHEBI:33019"/>
        <dbReference type="ChEBI" id="CHEBI:61560"/>
        <dbReference type="ChEBI" id="CHEBI:173112"/>
        <dbReference type="EC" id="2.7.7.7"/>
    </reaction>
</comment>
<dbReference type="SUPFAM" id="SSF89550">
    <property type="entry name" value="PHP domain-like"/>
    <property type="match status" value="1"/>
</dbReference>
<sequence>MINTQIAELLRAIAAAYQLKNEEKNRFRIIAYQRAADAVEHASSELKDLWDDGKLKEVPGIGESIASHLDELFRTGKSGHFEEVMKGLPREMFDLMEVPGIGAKTAYKLVTKIGIKSLEELEKAGKKGKIAELEGFGEESQSDILRSIEETKGRTKRHILPYAAANAGRVIEWMLKSKVVKRADPLGSLRRQAATVGDIDIAVSSDNSKEALEHFVNYPKKTRVLEKGDRTASIVLPGGVQVDLMVQPANAYGALLQHFTGSKHHNIALREYALKHGMSLSEYGIKIKGKLNKLANEEEFYKKLGMDWIPPELREDAGEIEAALNHKLPRLVELKDVKGDLQIHSDFDIETSHDIGESSMEEIIRKADQLGYEYIAFTEHNPSKSKHNESQVVDILKRKREAVEKLNYSFVKSHCKSIKKVFNSLEIDILPDGGLAIPEKGLALLDFALVSIHSSFRLPRDKMTKRVLSALAYPQVKIFAHPTARKLNEREGVELNWPEIFSFCKKKSKWLEINAEPMRLDLPDILVREAVKTGVKLTLGTDSHHRDGMNNMAFGIAVARRGWATKDDIVNSRSLKEFEKMIH</sequence>
<accession>A0A0G1P8M4</accession>
<dbReference type="Gene3D" id="3.30.460.10">
    <property type="entry name" value="Beta Polymerase, domain 2"/>
    <property type="match status" value="1"/>
</dbReference>
<evidence type="ECO:0000256" key="3">
    <source>
        <dbReference type="ARBA" id="ARBA00022634"/>
    </source>
</evidence>
<comment type="cofactor">
    <cofactor evidence="1">
        <name>Mg(2+)</name>
        <dbReference type="ChEBI" id="CHEBI:18420"/>
    </cofactor>
</comment>
<dbReference type="InterPro" id="IPR022311">
    <property type="entry name" value="PolX-like"/>
</dbReference>
<gene>
    <name evidence="11" type="ORF">UX03_C0037G0003</name>
</gene>
<dbReference type="InterPro" id="IPR002054">
    <property type="entry name" value="DNA-dir_DNA_pol_X"/>
</dbReference>
<evidence type="ECO:0000256" key="4">
    <source>
        <dbReference type="ARBA" id="ARBA00022679"/>
    </source>
</evidence>
<evidence type="ECO:0000256" key="1">
    <source>
        <dbReference type="ARBA" id="ARBA00001946"/>
    </source>
</evidence>
<dbReference type="InterPro" id="IPR037160">
    <property type="entry name" value="DNA_Pol_thumb_sf"/>
</dbReference>
<proteinExistence type="predicted"/>
<dbReference type="GO" id="GO:0003677">
    <property type="term" value="F:DNA binding"/>
    <property type="evidence" value="ECO:0007669"/>
    <property type="project" value="InterPro"/>
</dbReference>
<dbReference type="InterPro" id="IPR003583">
    <property type="entry name" value="Hlx-hairpin-Hlx_DNA-bd_motif"/>
</dbReference>
<name>A0A0G1P8M4_9BACT</name>
<feature type="domain" description="Helix-hairpin-helix DNA-binding motif class 1" evidence="9">
    <location>
        <begin position="93"/>
        <end position="112"/>
    </location>
</feature>
<organism evidence="11 12">
    <name type="scientific">Candidatus Woesebacteria bacterium GW2011_GWE1_45_18</name>
    <dbReference type="NCBI Taxonomy" id="1618598"/>
    <lineage>
        <taxon>Bacteria</taxon>
        <taxon>Candidatus Woeseibacteriota</taxon>
    </lineage>
</organism>
<feature type="domain" description="DNA-directed DNA polymerase X" evidence="10">
    <location>
        <begin position="1"/>
        <end position="315"/>
    </location>
</feature>
<dbReference type="InterPro" id="IPR027421">
    <property type="entry name" value="DNA_pol_lamdba_lyase_dom_sf"/>
</dbReference>
<dbReference type="Gene3D" id="3.30.210.10">
    <property type="entry name" value="DNA polymerase, thumb domain"/>
    <property type="match status" value="1"/>
</dbReference>
<dbReference type="GO" id="GO:0005829">
    <property type="term" value="C:cytosol"/>
    <property type="evidence" value="ECO:0007669"/>
    <property type="project" value="TreeGrafter"/>
</dbReference>
<keyword evidence="5" id="KW-0548">Nucleotidyltransferase</keyword>
<dbReference type="SUPFAM" id="SSF81301">
    <property type="entry name" value="Nucleotidyltransferase"/>
    <property type="match status" value="1"/>
</dbReference>
<reference evidence="11 12" key="1">
    <citation type="journal article" date="2015" name="Nature">
        <title>rRNA introns, odd ribosomes, and small enigmatic genomes across a large radiation of phyla.</title>
        <authorList>
            <person name="Brown C.T."/>
            <person name="Hug L.A."/>
            <person name="Thomas B.C."/>
            <person name="Sharon I."/>
            <person name="Castelle C.J."/>
            <person name="Singh A."/>
            <person name="Wilkins M.J."/>
            <person name="Williams K.H."/>
            <person name="Banfield J.F."/>
        </authorList>
    </citation>
    <scope>NUCLEOTIDE SEQUENCE [LARGE SCALE GENOMIC DNA]</scope>
</reference>
<dbReference type="SUPFAM" id="SSF47802">
    <property type="entry name" value="DNA polymerase beta, N-terminal domain-like"/>
    <property type="match status" value="1"/>
</dbReference>
<feature type="domain" description="Helix-hairpin-helix DNA-binding motif class 1" evidence="9">
    <location>
        <begin position="128"/>
        <end position="147"/>
    </location>
</feature>
<evidence type="ECO:0000256" key="2">
    <source>
        <dbReference type="ARBA" id="ARBA00012417"/>
    </source>
</evidence>
<evidence type="ECO:0000256" key="5">
    <source>
        <dbReference type="ARBA" id="ARBA00022695"/>
    </source>
</evidence>
<dbReference type="PIRSF" id="PIRSF005047">
    <property type="entry name" value="UCP005047_YshC"/>
    <property type="match status" value="1"/>
</dbReference>
<protein>
    <recommendedName>
        <fullName evidence="2">DNA-directed DNA polymerase</fullName>
        <ecNumber evidence="2">2.7.7.7</ecNumber>
    </recommendedName>
</protein>
<dbReference type="CDD" id="cd00141">
    <property type="entry name" value="NT_POLXc"/>
    <property type="match status" value="1"/>
</dbReference>
<evidence type="ECO:0000256" key="7">
    <source>
        <dbReference type="ARBA" id="ARBA00022932"/>
    </source>
</evidence>
<dbReference type="SMART" id="SM00278">
    <property type="entry name" value="HhH1"/>
    <property type="match status" value="3"/>
</dbReference>
<dbReference type="PATRIC" id="fig|1618598.3.peg.647"/>
<dbReference type="InterPro" id="IPR016195">
    <property type="entry name" value="Pol/histidinol_Pase-like"/>
</dbReference>
<dbReference type="Gene3D" id="3.20.20.140">
    <property type="entry name" value="Metal-dependent hydrolases"/>
    <property type="match status" value="1"/>
</dbReference>
<evidence type="ECO:0000313" key="12">
    <source>
        <dbReference type="Proteomes" id="UP000034086"/>
    </source>
</evidence>
<feature type="domain" description="Helix-hairpin-helix DNA-binding motif class 1" evidence="9">
    <location>
        <begin position="53"/>
        <end position="72"/>
    </location>
</feature>
<evidence type="ECO:0000313" key="11">
    <source>
        <dbReference type="EMBL" id="KKU01713.1"/>
    </source>
</evidence>
<dbReference type="PANTHER" id="PTHR36928">
    <property type="entry name" value="PHOSPHATASE YCDX-RELATED"/>
    <property type="match status" value="1"/>
</dbReference>
<dbReference type="GO" id="GO:0008270">
    <property type="term" value="F:zinc ion binding"/>
    <property type="evidence" value="ECO:0007669"/>
    <property type="project" value="TreeGrafter"/>
</dbReference>
<dbReference type="InterPro" id="IPR010994">
    <property type="entry name" value="RuvA_2-like"/>
</dbReference>
<evidence type="ECO:0000256" key="8">
    <source>
        <dbReference type="ARBA" id="ARBA00049244"/>
    </source>
</evidence>